<accession>I7MEQ5</accession>
<proteinExistence type="inferred from homology"/>
<dbReference type="PANTHER" id="PTHR19359:SF14">
    <property type="entry name" value="CYTOCHROME B5 A"/>
    <property type="match status" value="1"/>
</dbReference>
<dbReference type="Proteomes" id="UP000009168">
    <property type="component" value="Unassembled WGS sequence"/>
</dbReference>
<dbReference type="RefSeq" id="XP_001017614.1">
    <property type="nucleotide sequence ID" value="XM_001017614.3"/>
</dbReference>
<dbReference type="KEGG" id="tet:TTHERM_00338510"/>
<organism evidence="7 8">
    <name type="scientific">Tetrahymena thermophila (strain SB210)</name>
    <dbReference type="NCBI Taxonomy" id="312017"/>
    <lineage>
        <taxon>Eukaryota</taxon>
        <taxon>Sar</taxon>
        <taxon>Alveolata</taxon>
        <taxon>Ciliophora</taxon>
        <taxon>Intramacronucleata</taxon>
        <taxon>Oligohymenophorea</taxon>
        <taxon>Hymenostomatida</taxon>
        <taxon>Tetrahymenina</taxon>
        <taxon>Tetrahymenidae</taxon>
        <taxon>Tetrahymena</taxon>
    </lineage>
</organism>
<evidence type="ECO:0000256" key="1">
    <source>
        <dbReference type="ARBA" id="ARBA00022617"/>
    </source>
</evidence>
<dbReference type="eggNOG" id="KOG0537">
    <property type="taxonomic scope" value="Eukaryota"/>
</dbReference>
<evidence type="ECO:0000313" key="8">
    <source>
        <dbReference type="Proteomes" id="UP000009168"/>
    </source>
</evidence>
<dbReference type="GO" id="GO:0046872">
    <property type="term" value="F:metal ion binding"/>
    <property type="evidence" value="ECO:0007669"/>
    <property type="project" value="UniProtKB-UniRule"/>
</dbReference>
<feature type="transmembrane region" description="Helical" evidence="5">
    <location>
        <begin position="100"/>
        <end position="119"/>
    </location>
</feature>
<dbReference type="EMBL" id="GG662666">
    <property type="protein sequence ID" value="EAR97369.1"/>
    <property type="molecule type" value="Genomic_DNA"/>
</dbReference>
<protein>
    <submittedName>
        <fullName evidence="7">Cytochrome b5-like heme/steroid-binding domain protein</fullName>
    </submittedName>
</protein>
<dbReference type="PRINTS" id="PR00363">
    <property type="entry name" value="CYTOCHROMEB5"/>
</dbReference>
<evidence type="ECO:0000313" key="7">
    <source>
        <dbReference type="EMBL" id="EAR97369.1"/>
    </source>
</evidence>
<keyword evidence="5" id="KW-0472">Membrane</keyword>
<dbReference type="Gene3D" id="3.10.120.10">
    <property type="entry name" value="Cytochrome b5-like heme/steroid binding domain"/>
    <property type="match status" value="1"/>
</dbReference>
<dbReference type="Pfam" id="PF00173">
    <property type="entry name" value="Cyt-b5"/>
    <property type="match status" value="1"/>
</dbReference>
<keyword evidence="3 5" id="KW-0408">Iron</keyword>
<dbReference type="PROSITE" id="PS00191">
    <property type="entry name" value="CYTOCHROME_B5_1"/>
    <property type="match status" value="1"/>
</dbReference>
<reference evidence="8" key="1">
    <citation type="journal article" date="2006" name="PLoS Biol.">
        <title>Macronuclear genome sequence of the ciliate Tetrahymena thermophila, a model eukaryote.</title>
        <authorList>
            <person name="Eisen J.A."/>
            <person name="Coyne R.S."/>
            <person name="Wu M."/>
            <person name="Wu D."/>
            <person name="Thiagarajan M."/>
            <person name="Wortman J.R."/>
            <person name="Badger J.H."/>
            <person name="Ren Q."/>
            <person name="Amedeo P."/>
            <person name="Jones K.M."/>
            <person name="Tallon L.J."/>
            <person name="Delcher A.L."/>
            <person name="Salzberg S.L."/>
            <person name="Silva J.C."/>
            <person name="Haas B.J."/>
            <person name="Majoros W.H."/>
            <person name="Farzad M."/>
            <person name="Carlton J.M."/>
            <person name="Smith R.K. Jr."/>
            <person name="Garg J."/>
            <person name="Pearlman R.E."/>
            <person name="Karrer K.M."/>
            <person name="Sun L."/>
            <person name="Manning G."/>
            <person name="Elde N.C."/>
            <person name="Turkewitz A.P."/>
            <person name="Asai D.J."/>
            <person name="Wilkes D.E."/>
            <person name="Wang Y."/>
            <person name="Cai H."/>
            <person name="Collins K."/>
            <person name="Stewart B.A."/>
            <person name="Lee S.R."/>
            <person name="Wilamowska K."/>
            <person name="Weinberg Z."/>
            <person name="Ruzzo W.L."/>
            <person name="Wloga D."/>
            <person name="Gaertig J."/>
            <person name="Frankel J."/>
            <person name="Tsao C.-C."/>
            <person name="Gorovsky M.A."/>
            <person name="Keeling P.J."/>
            <person name="Waller R.F."/>
            <person name="Patron N.J."/>
            <person name="Cherry J.M."/>
            <person name="Stover N.A."/>
            <person name="Krieger C.J."/>
            <person name="del Toro C."/>
            <person name="Ryder H.F."/>
            <person name="Williamson S.C."/>
            <person name="Barbeau R.A."/>
            <person name="Hamilton E.P."/>
            <person name="Orias E."/>
        </authorList>
    </citation>
    <scope>NUCLEOTIDE SEQUENCE [LARGE SCALE GENOMIC DNA]</scope>
    <source>
        <strain evidence="8">SB210</strain>
    </source>
</reference>
<dbReference type="SUPFAM" id="SSF55856">
    <property type="entry name" value="Cytochrome b5-like heme/steroid binding domain"/>
    <property type="match status" value="1"/>
</dbReference>
<dbReference type="InterPro" id="IPR018506">
    <property type="entry name" value="Cyt_B5_heme-BS"/>
</dbReference>
<feature type="domain" description="Cytochrome b5 heme-binding" evidence="6">
    <location>
        <begin position="4"/>
        <end position="80"/>
    </location>
</feature>
<dbReference type="GO" id="GO:0016020">
    <property type="term" value="C:membrane"/>
    <property type="evidence" value="ECO:0007669"/>
    <property type="project" value="TreeGrafter"/>
</dbReference>
<dbReference type="InterPro" id="IPR036400">
    <property type="entry name" value="Cyt_B5-like_heme/steroid_sf"/>
</dbReference>
<dbReference type="HOGENOM" id="CLU_102602_3_2_1"/>
<evidence type="ECO:0000256" key="4">
    <source>
        <dbReference type="ARBA" id="ARBA00038168"/>
    </source>
</evidence>
<keyword evidence="1 5" id="KW-0349">Heme</keyword>
<evidence type="ECO:0000256" key="5">
    <source>
        <dbReference type="RuleBase" id="RU362121"/>
    </source>
</evidence>
<dbReference type="OrthoDB" id="260519at2759"/>
<keyword evidence="8" id="KW-1185">Reference proteome</keyword>
<dbReference type="AlphaFoldDB" id="I7MEQ5"/>
<dbReference type="GO" id="GO:0020037">
    <property type="term" value="F:heme binding"/>
    <property type="evidence" value="ECO:0007669"/>
    <property type="project" value="UniProtKB-UniRule"/>
</dbReference>
<dbReference type="STRING" id="312017.I7MEQ5"/>
<dbReference type="OMA" id="VGHSPHA"/>
<gene>
    <name evidence="7" type="ORF">TTHERM_00338510</name>
</gene>
<dbReference type="SMART" id="SM01117">
    <property type="entry name" value="Cyt-b5"/>
    <property type="match status" value="1"/>
</dbReference>
<dbReference type="PANTHER" id="PTHR19359">
    <property type="entry name" value="CYTOCHROME B5"/>
    <property type="match status" value="1"/>
</dbReference>
<keyword evidence="2 5" id="KW-0479">Metal-binding</keyword>
<dbReference type="PROSITE" id="PS50255">
    <property type="entry name" value="CYTOCHROME_B5_2"/>
    <property type="match status" value="1"/>
</dbReference>
<evidence type="ECO:0000256" key="3">
    <source>
        <dbReference type="ARBA" id="ARBA00023004"/>
    </source>
</evidence>
<evidence type="ECO:0000259" key="6">
    <source>
        <dbReference type="PROSITE" id="PS50255"/>
    </source>
</evidence>
<dbReference type="GeneID" id="7840883"/>
<sequence>MSTDKQIEWSEVAQHNTEEDCWIVVNNIVYNATSYLNDHPGGPIVITNRGGKDATKKFQEAAHSESAQKKLQTFAIGKIADGSTPLPGQLDVEGSGSQTLVGLVVVGIVIAFLLYTFVFNQNPSQ</sequence>
<name>I7MEQ5_TETTS</name>
<dbReference type="InterPro" id="IPR001199">
    <property type="entry name" value="Cyt_B5-like_heme/steroid-bd"/>
</dbReference>
<keyword evidence="5" id="KW-1133">Transmembrane helix</keyword>
<keyword evidence="5" id="KW-0812">Transmembrane</keyword>
<dbReference type="InParanoid" id="I7MEQ5"/>
<dbReference type="InterPro" id="IPR050668">
    <property type="entry name" value="Cytochrome_b5"/>
</dbReference>
<evidence type="ECO:0000256" key="2">
    <source>
        <dbReference type="ARBA" id="ARBA00022723"/>
    </source>
</evidence>
<comment type="similarity">
    <text evidence="4 5">Belongs to the cytochrome b5 family.</text>
</comment>